<dbReference type="GeneID" id="57094652"/>
<protein>
    <submittedName>
        <fullName evidence="1">Uncharacterized protein</fullName>
    </submittedName>
</protein>
<name>A0A9Q5ZA13_NOSLI</name>
<dbReference type="AlphaFoldDB" id="A0A9Q5ZA13"/>
<gene>
    <name evidence="1" type="ORF">VF08_21165</name>
</gene>
<accession>A0A9Q5ZA13</accession>
<sequence length="154" mass="16844">MKVDFITLLLTIGTSASVLLNNGNVNSTFNSLGNAREMMQTATARNYQLRATQQAAKNQAAIADERYKNGCLVLLYKGQLVALAQGRPVYDPITKQPLPKGTVVCDGYGTTAILEPRDFDGDGKFQPVITLEAFTGNSQLIKEALEKNRRATYQ</sequence>
<evidence type="ECO:0000313" key="1">
    <source>
        <dbReference type="EMBL" id="PHK01772.1"/>
    </source>
</evidence>
<dbReference type="RefSeq" id="WP_099070413.1">
    <property type="nucleotide sequence ID" value="NZ_LAHD01000065.1"/>
</dbReference>
<dbReference type="EMBL" id="LAHD01000065">
    <property type="protein sequence ID" value="PHK01772.1"/>
    <property type="molecule type" value="Genomic_DNA"/>
</dbReference>
<dbReference type="Proteomes" id="UP000222310">
    <property type="component" value="Unassembled WGS sequence"/>
</dbReference>
<evidence type="ECO:0000313" key="2">
    <source>
        <dbReference type="Proteomes" id="UP000222310"/>
    </source>
</evidence>
<comment type="caution">
    <text evidence="1">The sequence shown here is derived from an EMBL/GenBank/DDBJ whole genome shotgun (WGS) entry which is preliminary data.</text>
</comment>
<proteinExistence type="predicted"/>
<reference evidence="1 2" key="1">
    <citation type="submission" date="2015-02" db="EMBL/GenBank/DDBJ databases">
        <title>Nostoc linckia genome annotation.</title>
        <authorList>
            <person name="Zhou Z."/>
        </authorList>
    </citation>
    <scope>NUCLEOTIDE SEQUENCE [LARGE SCALE GENOMIC DNA]</scope>
    <source>
        <strain evidence="2">z8</strain>
    </source>
</reference>
<organism evidence="1 2">
    <name type="scientific">Nostoc linckia z8</name>
    <dbReference type="NCBI Taxonomy" id="1628746"/>
    <lineage>
        <taxon>Bacteria</taxon>
        <taxon>Bacillati</taxon>
        <taxon>Cyanobacteriota</taxon>
        <taxon>Cyanophyceae</taxon>
        <taxon>Nostocales</taxon>
        <taxon>Nostocaceae</taxon>
        <taxon>Nostoc</taxon>
    </lineage>
</organism>